<organism evidence="1 2">
    <name type="scientific">Camelus bactrianus</name>
    <name type="common">Bactrian camel</name>
    <dbReference type="NCBI Taxonomy" id="9837"/>
    <lineage>
        <taxon>Eukaryota</taxon>
        <taxon>Metazoa</taxon>
        <taxon>Chordata</taxon>
        <taxon>Craniata</taxon>
        <taxon>Vertebrata</taxon>
        <taxon>Euteleostomi</taxon>
        <taxon>Mammalia</taxon>
        <taxon>Eutheria</taxon>
        <taxon>Laurasiatheria</taxon>
        <taxon>Artiodactyla</taxon>
        <taxon>Tylopoda</taxon>
        <taxon>Camelidae</taxon>
        <taxon>Camelus</taxon>
    </lineage>
</organism>
<keyword evidence="1" id="KW-1185">Reference proteome</keyword>
<dbReference type="Proteomes" id="UP001732780">
    <property type="component" value="Chromosome 35"/>
</dbReference>
<accession>A0AC58PVN3</accession>
<evidence type="ECO:0000313" key="1">
    <source>
        <dbReference type="Proteomes" id="UP001732780"/>
    </source>
</evidence>
<evidence type="ECO:0000313" key="2">
    <source>
        <dbReference type="RefSeq" id="XP_074214089.1"/>
    </source>
</evidence>
<name>A0AC58PVN3_CAMBA</name>
<reference evidence="2" key="1">
    <citation type="submission" date="2025-08" db="UniProtKB">
        <authorList>
            <consortium name="RefSeq"/>
        </authorList>
    </citation>
    <scope>IDENTIFICATION</scope>
    <source>
        <tissue evidence="2">Blood</tissue>
    </source>
</reference>
<dbReference type="RefSeq" id="XP_074214089.1">
    <property type="nucleotide sequence ID" value="XM_074357988.1"/>
</dbReference>
<protein>
    <submittedName>
        <fullName evidence="2">Uncharacterized protein CCDC7</fullName>
    </submittedName>
</protein>
<gene>
    <name evidence="2" type="primary">CCDC7</name>
</gene>
<proteinExistence type="predicted"/>
<sequence>MKPVKHLLASSSKLANVPALTYKRGLLNSPLSPKLKEKHSAKLDRDKLEPMVLRSPPTGESMIRYALPIPSRKTKELIAEDESIRKISERLRRIVSTFEETYGFNVQNEKEQVVKPEDEGLTSSVGDDLNSFLTNCSEFATQLEEAADEKCNILESLFKWFQRQVNQMEEISKGQTFSRAEFPLPDKTVSLSIARLAKQLQILEELRNCLKGKCKYSFKETSKPKDTESPPAALKSYESIEHKIDEFLKAHSTEEMADVSATEPKTGNSVINRLNAMLRVFGRQANTLQRYLKNTEIQNDLQVLSEEKSLLENELQKLKSTKKTKVTSDRTKKTLKMEKKKEKEKSEDLEEKKSVIRESKVKEDTHQVQKATLALEIENKVLREQLQLALQESERAKHQLDCFLNQEKELLRSEGKSKTATEMGTGKIKVKREDSKYTPLEKEVGRALVADSGGQKTNGKVEHLQILESQDGSHFLKSSDDVLADGDLFHILSSETRGKSFTGVLPSKEMEESQSPRASLPGSDRPTAPFVAPTVVIKRKPLETDISKATISEENLQSKTEKQTYQEERELDAQDEESDGSLLPENEVLSKPDTPMLRQRGNRRTAFLITEPNDMLSVRDQWPAGIALMLRSQLQIKNLRAAGSDSFDTQDKVPDGNLTYEHQALPSTTQEQANTQRTPGGETDVTHDEGPAENPVLEHQDSVLETQLEAKKQRPSEGKRLSGYDRASYENRTPEHQEPASETQPEAQRQREKRLRKSRDDIPDRNPVLKPQDSVLKLQMQVQKQVTSGRGRPDSYYGAPDKDLTFVNQDSVSKPQVQVKKQITSKGERRHTFPLENQKKNTTTLGNLPPEREDLFSRNQSQAKKLGATRKEDLDTQKAALNLLTEEEVELSKNQPQTKKLWPVEMETLSNVDELSDETFTLNDVESAAGYKDQIQTSGVYLLERLGVKNKAASELPDTAENLPDTAENLPDTAENLPDTAGNLPEMNPSVSDLIFQLGLNKVVETDLERLKDTVGRRLLAGEVKIEPKSLPETDTERFPGAVGKGLRKGEVKTQSKSHLETNTESFPDIIGRGIVKTEIKTWSKSHLGTKVERLAEKIQRNVMNGEFKVQSMHLPETDTERFPGAVGKGLRKGEVKTQSKSHLGVNLFEDKDMSPQHQADLFTWPIAPAKFSTNKINVSPVDSQGMNLLENKNAFSHQDLYSRHNTASKYTTRVIHLAPFDNEEEPSEYFSPPVTGHPKPLHRALGAGPSAYKTKQLPSPDKGHSVPGKSNRKTKHEGHQKKLTSGNKKVDLKDTLPAMISTAAKPIYKGKESLPYKGVRNETSYRGSSDHISQSPKTYGPSPRQTDNQEAGKFFQAFLLICPSVSFFLIYMCMDLPYL</sequence>